<feature type="compositionally biased region" description="Low complexity" evidence="1">
    <location>
        <begin position="17"/>
        <end position="26"/>
    </location>
</feature>
<evidence type="ECO:0000313" key="2">
    <source>
        <dbReference type="EMBL" id="ORX79622.1"/>
    </source>
</evidence>
<dbReference type="Proteomes" id="UP000193944">
    <property type="component" value="Unassembled WGS sequence"/>
</dbReference>
<name>A0A1Y1X1P9_9FUNG</name>
<proteinExistence type="predicted"/>
<feature type="compositionally biased region" description="Low complexity" evidence="1">
    <location>
        <begin position="263"/>
        <end position="278"/>
    </location>
</feature>
<feature type="compositionally biased region" description="Basic and acidic residues" evidence="1">
    <location>
        <begin position="167"/>
        <end position="181"/>
    </location>
</feature>
<feature type="compositionally biased region" description="Low complexity" evidence="1">
    <location>
        <begin position="184"/>
        <end position="194"/>
    </location>
</feature>
<reference evidence="2 3" key="1">
    <citation type="submission" date="2016-08" db="EMBL/GenBank/DDBJ databases">
        <title>A Parts List for Fungal Cellulosomes Revealed by Comparative Genomics.</title>
        <authorList>
            <consortium name="DOE Joint Genome Institute"/>
            <person name="Haitjema C.H."/>
            <person name="Gilmore S.P."/>
            <person name="Henske J.K."/>
            <person name="Solomon K.V."/>
            <person name="De Groot R."/>
            <person name="Kuo A."/>
            <person name="Mondo S.J."/>
            <person name="Salamov A.A."/>
            <person name="Labutti K."/>
            <person name="Zhao Z."/>
            <person name="Chiniquy J."/>
            <person name="Barry K."/>
            <person name="Brewer H.M."/>
            <person name="Purvine S.O."/>
            <person name="Wright A.T."/>
            <person name="Boxma B."/>
            <person name="Van Alen T."/>
            <person name="Hackstein J.H."/>
            <person name="Baker S.E."/>
            <person name="Grigoriev I.V."/>
            <person name="O'Malley M.A."/>
        </authorList>
    </citation>
    <scope>NUCLEOTIDE SEQUENCE [LARGE SCALE GENOMIC DNA]</scope>
    <source>
        <strain evidence="2 3">S4</strain>
    </source>
</reference>
<evidence type="ECO:0000313" key="3">
    <source>
        <dbReference type="Proteomes" id="UP000193944"/>
    </source>
</evidence>
<feature type="compositionally biased region" description="Low complexity" evidence="1">
    <location>
        <begin position="486"/>
        <end position="544"/>
    </location>
</feature>
<sequence>MMTRIPYSYENDESNKDINSNSNNENAKVRRHRSLMNLKSSYQSHIPRRSSSIDRNKSLNRSSLSSSTYDILNDIEKETKINSLSYLKKPTSTTTKDNINLLNKDTKLSSFELLSGKEKNNKLKDYEVDYYKYKIPSLSSSSSKDIKSLNDEKINSIIAKYSNKSLNKENEKKSNSMEKKPALSSSSPSSSSSSNLPLKPFIDLEFKKESSINDTASISPSSLKKTFQFKAGNSNMTSKLIDKKESIPNEILEKYKNILNTPLKSSNHSPSLSSSLSSFNITDNNTKNSTPLTTNHHSSSRLKYPMSFHKKKSFSLDLKQYRKNYEVESPFNNKNENKKFDNSVTEQIKHSEIPSNEKEKDPQVLSSNKNRDSIIELLKSKDKESVGLKNNHDINNEISDPIISPSKPNKNISLNDSLIPIPSLNVTQEEKTNVPFKSLYSNSNNLNISNEDNDLKTELPAVTKQSSETIQEKKPSNKIMLNYIDNSTSNSNSTSTSTSTSTLNSNSNSKSNSTSNSNSNSKSNSTSNSTLNSNSTSDLNSNSKLSTVTSFKNSNIDDSLNSKNKSSILDELKIMNKK</sequence>
<protein>
    <submittedName>
        <fullName evidence="2">Uncharacterized protein</fullName>
    </submittedName>
</protein>
<feature type="region of interest" description="Disordered" evidence="1">
    <location>
        <begin position="167"/>
        <end position="196"/>
    </location>
</feature>
<organism evidence="2 3">
    <name type="scientific">Anaeromyces robustus</name>
    <dbReference type="NCBI Taxonomy" id="1754192"/>
    <lineage>
        <taxon>Eukaryota</taxon>
        <taxon>Fungi</taxon>
        <taxon>Fungi incertae sedis</taxon>
        <taxon>Chytridiomycota</taxon>
        <taxon>Chytridiomycota incertae sedis</taxon>
        <taxon>Neocallimastigomycetes</taxon>
        <taxon>Neocallimastigales</taxon>
        <taxon>Neocallimastigaceae</taxon>
        <taxon>Anaeromyces</taxon>
    </lineage>
</organism>
<keyword evidence="3" id="KW-1185">Reference proteome</keyword>
<dbReference type="AlphaFoldDB" id="A0A1Y1X1P9"/>
<gene>
    <name evidence="2" type="ORF">BCR32DRAFT_269345</name>
</gene>
<dbReference type="EMBL" id="MCFG01000169">
    <property type="protein sequence ID" value="ORX79622.1"/>
    <property type="molecule type" value="Genomic_DNA"/>
</dbReference>
<feature type="compositionally biased region" description="Polar residues" evidence="1">
    <location>
        <begin position="279"/>
        <end position="297"/>
    </location>
</feature>
<evidence type="ECO:0000256" key="1">
    <source>
        <dbReference type="SAM" id="MobiDB-lite"/>
    </source>
</evidence>
<feature type="region of interest" description="Disordered" evidence="1">
    <location>
        <begin position="328"/>
        <end position="368"/>
    </location>
</feature>
<feature type="region of interest" description="Disordered" evidence="1">
    <location>
        <begin position="263"/>
        <end position="305"/>
    </location>
</feature>
<accession>A0A1Y1X1P9</accession>
<feature type="region of interest" description="Disordered" evidence="1">
    <location>
        <begin position="1"/>
        <end position="29"/>
    </location>
</feature>
<feature type="compositionally biased region" description="Basic and acidic residues" evidence="1">
    <location>
        <begin position="335"/>
        <end position="362"/>
    </location>
</feature>
<reference evidence="2 3" key="2">
    <citation type="submission" date="2016-08" db="EMBL/GenBank/DDBJ databases">
        <title>Pervasive Adenine N6-methylation of Active Genes in Fungi.</title>
        <authorList>
            <consortium name="DOE Joint Genome Institute"/>
            <person name="Mondo S.J."/>
            <person name="Dannebaum R.O."/>
            <person name="Kuo R.C."/>
            <person name="Labutti K."/>
            <person name="Haridas S."/>
            <person name="Kuo A."/>
            <person name="Salamov A."/>
            <person name="Ahrendt S.R."/>
            <person name="Lipzen A."/>
            <person name="Sullivan W."/>
            <person name="Andreopoulos W.B."/>
            <person name="Clum A."/>
            <person name="Lindquist E."/>
            <person name="Daum C."/>
            <person name="Ramamoorthy G.K."/>
            <person name="Gryganskyi A."/>
            <person name="Culley D."/>
            <person name="Magnuson J.K."/>
            <person name="James T.Y."/>
            <person name="O'Malley M.A."/>
            <person name="Stajich J.E."/>
            <person name="Spatafora J.W."/>
            <person name="Visel A."/>
            <person name="Grigoriev I.V."/>
        </authorList>
    </citation>
    <scope>NUCLEOTIDE SEQUENCE [LARGE SCALE GENOMIC DNA]</scope>
    <source>
        <strain evidence="2 3">S4</strain>
    </source>
</reference>
<feature type="region of interest" description="Disordered" evidence="1">
    <location>
        <begin position="483"/>
        <end position="544"/>
    </location>
</feature>
<feature type="region of interest" description="Disordered" evidence="1">
    <location>
        <begin position="42"/>
        <end position="61"/>
    </location>
</feature>
<comment type="caution">
    <text evidence="2">The sequence shown here is derived from an EMBL/GenBank/DDBJ whole genome shotgun (WGS) entry which is preliminary data.</text>
</comment>